<dbReference type="OrthoDB" id="9806388at2"/>
<dbReference type="RefSeq" id="WP_110372868.1">
    <property type="nucleotide sequence ID" value="NZ_JAHBRY010000001.1"/>
</dbReference>
<comment type="caution">
    <text evidence="3">The sequence shown here is derived from an EMBL/GenBank/DDBJ whole genome shotgun (WGS) entry which is preliminary data.</text>
</comment>
<evidence type="ECO:0000259" key="1">
    <source>
        <dbReference type="Pfam" id="PF00557"/>
    </source>
</evidence>
<dbReference type="InterPro" id="IPR029149">
    <property type="entry name" value="Creatin/AminoP/Spt16_N"/>
</dbReference>
<dbReference type="InterPro" id="IPR000587">
    <property type="entry name" value="Creatinase_N"/>
</dbReference>
<dbReference type="Gene3D" id="3.40.350.10">
    <property type="entry name" value="Creatinase/prolidase N-terminal domain"/>
    <property type="match status" value="1"/>
</dbReference>
<dbReference type="PANTHER" id="PTHR46112:SF2">
    <property type="entry name" value="XAA-PRO AMINOPEPTIDASE P-RELATED"/>
    <property type="match status" value="1"/>
</dbReference>
<feature type="domain" description="Peptidase M24" evidence="1">
    <location>
        <begin position="158"/>
        <end position="377"/>
    </location>
</feature>
<protein>
    <submittedName>
        <fullName evidence="3">Xaa-Pro dipeptidase</fullName>
    </submittedName>
</protein>
<dbReference type="CDD" id="cd01066">
    <property type="entry name" value="APP_MetAP"/>
    <property type="match status" value="1"/>
</dbReference>
<dbReference type="InterPro" id="IPR036005">
    <property type="entry name" value="Creatinase/aminopeptidase-like"/>
</dbReference>
<dbReference type="Pfam" id="PF00557">
    <property type="entry name" value="Peptidase_M24"/>
    <property type="match status" value="1"/>
</dbReference>
<reference evidence="3 4" key="1">
    <citation type="submission" date="2018-05" db="EMBL/GenBank/DDBJ databases">
        <title>Genomic Encyclopedia of Type Strains, Phase IV (KMG-IV): sequencing the most valuable type-strain genomes for metagenomic binning, comparative biology and taxonomic classification.</title>
        <authorList>
            <person name="Goeker M."/>
        </authorList>
    </citation>
    <scope>NUCLEOTIDE SEQUENCE [LARGE SCALE GENOMIC DNA]</scope>
    <source>
        <strain evidence="3 4">DSM 6462</strain>
    </source>
</reference>
<dbReference type="Proteomes" id="UP000248021">
    <property type="component" value="Unassembled WGS sequence"/>
</dbReference>
<name>A0A2V3UI71_9HYPH</name>
<dbReference type="SUPFAM" id="SSF53092">
    <property type="entry name" value="Creatinase/prolidase N-terminal domain"/>
    <property type="match status" value="1"/>
</dbReference>
<evidence type="ECO:0000313" key="3">
    <source>
        <dbReference type="EMBL" id="PXW64839.1"/>
    </source>
</evidence>
<accession>A0A2V3UI71</accession>
<evidence type="ECO:0000259" key="2">
    <source>
        <dbReference type="Pfam" id="PF01321"/>
    </source>
</evidence>
<feature type="domain" description="Creatinase N-terminal" evidence="2">
    <location>
        <begin position="9"/>
        <end position="150"/>
    </location>
</feature>
<keyword evidence="4" id="KW-1185">Reference proteome</keyword>
<dbReference type="Gene3D" id="3.90.230.10">
    <property type="entry name" value="Creatinase/methionine aminopeptidase superfamily"/>
    <property type="match status" value="1"/>
</dbReference>
<dbReference type="SUPFAM" id="SSF55920">
    <property type="entry name" value="Creatinase/aminopeptidase"/>
    <property type="match status" value="1"/>
</dbReference>
<sequence>MNTMSHQPRLERLRRRMEEAGIDVMLCFKPENSFYLTGFNPIIYSHPVVAILPREGKASMLVHALRDDHARASTFLEDIRLYGAWSTKVTMGPSWLEALKTMLTEGGFAEAVVGIEEDFLPMTRYRDLQGILPGARFADVSQLVFETRLIKDADEIANARAAAAIADVGMYAAVDAVGQGGNEREIAITSMAAMNRYWAETYPDAEVCDFGSLEGGVQNGLWTWVFTHERIFMNCDNPTVRRPVKGEPVFIDIWTIVNGIHAENERTVAVGTLPDEIKRAIESIIAIRESIVPLIKPGTPISELYAQARRGLEENGYGRFLPGRIGHGIGLGAHEGPSLDAKTSFPLEAGMLLTLEPNLRMPGVCGTQISDTILVTETGCECLTRSPNGFLQV</sequence>
<proteinExistence type="predicted"/>
<gene>
    <name evidence="3" type="ORF">C7450_101598</name>
</gene>
<dbReference type="AlphaFoldDB" id="A0A2V3UI71"/>
<dbReference type="Pfam" id="PF01321">
    <property type="entry name" value="Creatinase_N"/>
    <property type="match status" value="1"/>
</dbReference>
<organism evidence="3 4">
    <name type="scientific">Chelatococcus asaccharovorans</name>
    <dbReference type="NCBI Taxonomy" id="28210"/>
    <lineage>
        <taxon>Bacteria</taxon>
        <taxon>Pseudomonadati</taxon>
        <taxon>Pseudomonadota</taxon>
        <taxon>Alphaproteobacteria</taxon>
        <taxon>Hyphomicrobiales</taxon>
        <taxon>Chelatococcaceae</taxon>
        <taxon>Chelatococcus</taxon>
    </lineage>
</organism>
<dbReference type="InterPro" id="IPR050659">
    <property type="entry name" value="Peptidase_M24B"/>
</dbReference>
<dbReference type="InterPro" id="IPR000994">
    <property type="entry name" value="Pept_M24"/>
</dbReference>
<dbReference type="EMBL" id="QJJK01000001">
    <property type="protein sequence ID" value="PXW64839.1"/>
    <property type="molecule type" value="Genomic_DNA"/>
</dbReference>
<evidence type="ECO:0000313" key="4">
    <source>
        <dbReference type="Proteomes" id="UP000248021"/>
    </source>
</evidence>
<dbReference type="PANTHER" id="PTHR46112">
    <property type="entry name" value="AMINOPEPTIDASE"/>
    <property type="match status" value="1"/>
</dbReference>